<keyword evidence="3" id="KW-1185">Reference proteome</keyword>
<dbReference type="KEGG" id="fcy:FRACYDRAFT_236150"/>
<feature type="region of interest" description="Disordered" evidence="1">
    <location>
        <begin position="108"/>
        <end position="130"/>
    </location>
</feature>
<organism evidence="2 3">
    <name type="scientific">Fragilariopsis cylindrus CCMP1102</name>
    <dbReference type="NCBI Taxonomy" id="635003"/>
    <lineage>
        <taxon>Eukaryota</taxon>
        <taxon>Sar</taxon>
        <taxon>Stramenopiles</taxon>
        <taxon>Ochrophyta</taxon>
        <taxon>Bacillariophyta</taxon>
        <taxon>Bacillariophyceae</taxon>
        <taxon>Bacillariophycidae</taxon>
        <taxon>Bacillariales</taxon>
        <taxon>Bacillariaceae</taxon>
        <taxon>Fragilariopsis</taxon>
    </lineage>
</organism>
<feature type="compositionally biased region" description="Low complexity" evidence="1">
    <location>
        <begin position="181"/>
        <end position="194"/>
    </location>
</feature>
<evidence type="ECO:0000313" key="3">
    <source>
        <dbReference type="Proteomes" id="UP000095751"/>
    </source>
</evidence>
<reference evidence="2 3" key="1">
    <citation type="submission" date="2016-09" db="EMBL/GenBank/DDBJ databases">
        <title>Extensive genetic diversity and differential bi-allelic expression allows diatom success in the polar Southern Ocean.</title>
        <authorList>
            <consortium name="DOE Joint Genome Institute"/>
            <person name="Mock T."/>
            <person name="Otillar R.P."/>
            <person name="Strauss J."/>
            <person name="Dupont C."/>
            <person name="Frickenhaus S."/>
            <person name="Maumus F."/>
            <person name="Mcmullan M."/>
            <person name="Sanges R."/>
            <person name="Schmutz J."/>
            <person name="Toseland A."/>
            <person name="Valas R."/>
            <person name="Veluchamy A."/>
            <person name="Ward B.J."/>
            <person name="Allen A."/>
            <person name="Barry K."/>
            <person name="Falciatore A."/>
            <person name="Ferrante M."/>
            <person name="Fortunato A.E."/>
            <person name="Gloeckner G."/>
            <person name="Gruber A."/>
            <person name="Hipkin R."/>
            <person name="Janech M."/>
            <person name="Kroth P."/>
            <person name="Leese F."/>
            <person name="Lindquist E."/>
            <person name="Lyon B.R."/>
            <person name="Martin J."/>
            <person name="Mayer C."/>
            <person name="Parker M."/>
            <person name="Quesneville H."/>
            <person name="Raymond J."/>
            <person name="Uhlig C."/>
            <person name="Valentin K.U."/>
            <person name="Worden A.Z."/>
            <person name="Armbrust E.V."/>
            <person name="Bowler C."/>
            <person name="Green B."/>
            <person name="Moulton V."/>
            <person name="Van Oosterhout C."/>
            <person name="Grigoriev I."/>
        </authorList>
    </citation>
    <scope>NUCLEOTIDE SEQUENCE [LARGE SCALE GENOMIC DNA]</scope>
    <source>
        <strain evidence="2 3">CCMP1102</strain>
    </source>
</reference>
<name>A0A1E7FPK1_9STRA</name>
<evidence type="ECO:0000256" key="1">
    <source>
        <dbReference type="SAM" id="MobiDB-lite"/>
    </source>
</evidence>
<dbReference type="Proteomes" id="UP000095751">
    <property type="component" value="Unassembled WGS sequence"/>
</dbReference>
<protein>
    <recommendedName>
        <fullName evidence="4">Cyclin N-terminal domain-containing protein</fullName>
    </recommendedName>
</protein>
<dbReference type="AlphaFoldDB" id="A0A1E7FPK1"/>
<dbReference type="InParanoid" id="A0A1E7FPK1"/>
<dbReference type="Gene3D" id="1.10.472.10">
    <property type="entry name" value="Cyclin-like"/>
    <property type="match status" value="1"/>
</dbReference>
<gene>
    <name evidence="2" type="ORF">FRACYDRAFT_236150</name>
</gene>
<feature type="region of interest" description="Disordered" evidence="1">
    <location>
        <begin position="181"/>
        <end position="263"/>
    </location>
</feature>
<feature type="compositionally biased region" description="Polar residues" evidence="1">
    <location>
        <begin position="207"/>
        <end position="216"/>
    </location>
</feature>
<evidence type="ECO:0000313" key="2">
    <source>
        <dbReference type="EMBL" id="OEU20081.1"/>
    </source>
</evidence>
<sequence length="263" mass="29269">MTKWCISLCNFCNYNTNRGRLISSIMSCVDRFVSAKRGRYVLFDRERYQLVVMSSLYLQAKIHQSQALNPSSISKLSRAICDYELSCLYRPSHVALAAILNALESLNNNDNNSDKKTSDDDDSNNNDNNPALLLLQKLKSKSKLYKILQIGNDIDNNNNNDNDQIRNICMKLLNVVSTSVSSSASSESSENNNNMGSGRGADDSSRYHNQVVNTLLAQRKSSEPNSNNNKNIKQGPTTPTSSPTMSSTCIYTSPRSVVHKIHS</sequence>
<proteinExistence type="predicted"/>
<dbReference type="EMBL" id="KV784355">
    <property type="protein sequence ID" value="OEU20081.1"/>
    <property type="molecule type" value="Genomic_DNA"/>
</dbReference>
<evidence type="ECO:0008006" key="4">
    <source>
        <dbReference type="Google" id="ProtNLM"/>
    </source>
</evidence>
<accession>A0A1E7FPK1</accession>
<feature type="compositionally biased region" description="Low complexity" evidence="1">
    <location>
        <begin position="223"/>
        <end position="248"/>
    </location>
</feature>